<dbReference type="AlphaFoldDB" id="A0A8D8L8M5"/>
<dbReference type="EMBL" id="HBUE01240181">
    <property type="protein sequence ID" value="CAG6549138.1"/>
    <property type="molecule type" value="Transcribed_RNA"/>
</dbReference>
<proteinExistence type="predicted"/>
<sequence>MIDAVPAVVKVPTSVERRLLGVTGQVVVAPGAGASVHPRGRVVHRPVIVTADATPETPWVPQAVALFEGVLELAPKFAVLPAAASSELNAFGVLFALAGHRSVLDCAAGSPVGGGGASSLQPNNG</sequence>
<name>A0A8D8L8M5_CULPI</name>
<reference evidence="1" key="1">
    <citation type="submission" date="2021-05" db="EMBL/GenBank/DDBJ databases">
        <authorList>
            <person name="Alioto T."/>
            <person name="Alioto T."/>
            <person name="Gomez Garrido J."/>
        </authorList>
    </citation>
    <scope>NUCLEOTIDE SEQUENCE</scope>
</reference>
<evidence type="ECO:0000313" key="1">
    <source>
        <dbReference type="EMBL" id="CAG6601367.1"/>
    </source>
</evidence>
<accession>A0A8D8L8M5</accession>
<organism evidence="1">
    <name type="scientific">Culex pipiens</name>
    <name type="common">House mosquito</name>
    <dbReference type="NCBI Taxonomy" id="7175"/>
    <lineage>
        <taxon>Eukaryota</taxon>
        <taxon>Metazoa</taxon>
        <taxon>Ecdysozoa</taxon>
        <taxon>Arthropoda</taxon>
        <taxon>Hexapoda</taxon>
        <taxon>Insecta</taxon>
        <taxon>Pterygota</taxon>
        <taxon>Neoptera</taxon>
        <taxon>Endopterygota</taxon>
        <taxon>Diptera</taxon>
        <taxon>Nematocera</taxon>
        <taxon>Culicoidea</taxon>
        <taxon>Culicidae</taxon>
        <taxon>Culicinae</taxon>
        <taxon>Culicini</taxon>
        <taxon>Culex</taxon>
        <taxon>Culex</taxon>
    </lineage>
</organism>
<dbReference type="EMBL" id="HBUE01347175">
    <property type="protein sequence ID" value="CAG6601367.1"/>
    <property type="molecule type" value="Transcribed_RNA"/>
</dbReference>
<protein>
    <submittedName>
        <fullName evidence="1">(northern house mosquito) hypothetical protein</fullName>
    </submittedName>
</protein>